<keyword evidence="2" id="KW-0808">Transferase</keyword>
<sequence>MFVRPQRRTVDGVTFDVASAAYDRFMGRYSAPLATEFAGWAGVRRGDRVLDVGCGPGALTGVLVERAGAAHVVAVDPSAPFVDACRSRFPLVEVHRVPAEQLPFADGIFDHALAQLVVHFMQDPVTGLAEMARVTRRHGQVAACVWDLAGDRSPLSPFWSAARRLDPRVVDESERAGAREGHLAELALEAGLLEVEAAELSVTVAHPDFEEWWEPYTFGVGPAGDHVAALDPAGREELREECRLCFPDGPFEVTAVAWAVRGRT</sequence>
<evidence type="ECO:0000313" key="2">
    <source>
        <dbReference type="EMBL" id="KGN40296.1"/>
    </source>
</evidence>
<dbReference type="eggNOG" id="COG2226">
    <property type="taxonomic scope" value="Bacteria"/>
</dbReference>
<dbReference type="AlphaFoldDB" id="A0A0A0JXJ0"/>
<dbReference type="InterPro" id="IPR013216">
    <property type="entry name" value="Methyltransf_11"/>
</dbReference>
<dbReference type="GO" id="GO:0008757">
    <property type="term" value="F:S-adenosylmethionine-dependent methyltransferase activity"/>
    <property type="evidence" value="ECO:0007669"/>
    <property type="project" value="InterPro"/>
</dbReference>
<keyword evidence="3" id="KW-1185">Reference proteome</keyword>
<dbReference type="InterPro" id="IPR050508">
    <property type="entry name" value="Methyltransf_Superfamily"/>
</dbReference>
<dbReference type="Proteomes" id="UP000030013">
    <property type="component" value="Unassembled WGS sequence"/>
</dbReference>
<dbReference type="Pfam" id="PF08241">
    <property type="entry name" value="Methyltransf_11"/>
    <property type="match status" value="1"/>
</dbReference>
<organism evidence="2 3">
    <name type="scientific">Knoellia aerolata DSM 18566</name>
    <dbReference type="NCBI Taxonomy" id="1385519"/>
    <lineage>
        <taxon>Bacteria</taxon>
        <taxon>Bacillati</taxon>
        <taxon>Actinomycetota</taxon>
        <taxon>Actinomycetes</taxon>
        <taxon>Micrococcales</taxon>
        <taxon>Intrasporangiaceae</taxon>
        <taxon>Knoellia</taxon>
    </lineage>
</organism>
<evidence type="ECO:0000313" key="3">
    <source>
        <dbReference type="Proteomes" id="UP000030013"/>
    </source>
</evidence>
<dbReference type="PANTHER" id="PTHR42912">
    <property type="entry name" value="METHYLTRANSFERASE"/>
    <property type="match status" value="1"/>
</dbReference>
<reference evidence="2 3" key="1">
    <citation type="submission" date="2013-08" db="EMBL/GenBank/DDBJ databases">
        <title>The genome sequence of Knoellia aerolata.</title>
        <authorList>
            <person name="Zhu W."/>
            <person name="Wang G."/>
        </authorList>
    </citation>
    <scope>NUCLEOTIDE SEQUENCE [LARGE SCALE GENOMIC DNA]</scope>
    <source>
        <strain evidence="2 3">DSM 18566</strain>
    </source>
</reference>
<protein>
    <submittedName>
        <fullName evidence="2">SAM-dependent methlyltransferase</fullName>
    </submittedName>
</protein>
<dbReference type="STRING" id="1385519.N801_15060"/>
<comment type="caution">
    <text evidence="2">The sequence shown here is derived from an EMBL/GenBank/DDBJ whole genome shotgun (WGS) entry which is preliminary data.</text>
</comment>
<dbReference type="EMBL" id="AVPL01000046">
    <property type="protein sequence ID" value="KGN40296.1"/>
    <property type="molecule type" value="Genomic_DNA"/>
</dbReference>
<evidence type="ECO:0000259" key="1">
    <source>
        <dbReference type="Pfam" id="PF08241"/>
    </source>
</evidence>
<proteinExistence type="predicted"/>
<dbReference type="SUPFAM" id="SSF53335">
    <property type="entry name" value="S-adenosyl-L-methionine-dependent methyltransferases"/>
    <property type="match status" value="1"/>
</dbReference>
<gene>
    <name evidence="2" type="ORF">N801_15060</name>
</gene>
<dbReference type="InterPro" id="IPR029063">
    <property type="entry name" value="SAM-dependent_MTases_sf"/>
</dbReference>
<name>A0A0A0JXJ0_9MICO</name>
<accession>A0A0A0JXJ0</accession>
<dbReference type="Gene3D" id="3.40.50.150">
    <property type="entry name" value="Vaccinia Virus protein VP39"/>
    <property type="match status" value="1"/>
</dbReference>
<dbReference type="PANTHER" id="PTHR42912:SF93">
    <property type="entry name" value="N6-ADENOSINE-METHYLTRANSFERASE TMT1A"/>
    <property type="match status" value="1"/>
</dbReference>
<feature type="domain" description="Methyltransferase type 11" evidence="1">
    <location>
        <begin position="50"/>
        <end position="142"/>
    </location>
</feature>
<dbReference type="CDD" id="cd02440">
    <property type="entry name" value="AdoMet_MTases"/>
    <property type="match status" value="1"/>
</dbReference>